<keyword evidence="2" id="KW-1185">Reference proteome</keyword>
<comment type="caution">
    <text evidence="1">The sequence shown here is derived from an EMBL/GenBank/DDBJ whole genome shotgun (WGS) entry which is preliminary data.</text>
</comment>
<evidence type="ECO:0000313" key="2">
    <source>
        <dbReference type="Proteomes" id="UP001345219"/>
    </source>
</evidence>
<protein>
    <submittedName>
        <fullName evidence="1">Uncharacterized protein</fullName>
    </submittedName>
</protein>
<gene>
    <name evidence="1" type="ORF">SAY87_029441</name>
</gene>
<dbReference type="Proteomes" id="UP001345219">
    <property type="component" value="Chromosome 23"/>
</dbReference>
<accession>A0AAN7KCW5</accession>
<organism evidence="1 2">
    <name type="scientific">Trapa incisa</name>
    <dbReference type="NCBI Taxonomy" id="236973"/>
    <lineage>
        <taxon>Eukaryota</taxon>
        <taxon>Viridiplantae</taxon>
        <taxon>Streptophyta</taxon>
        <taxon>Embryophyta</taxon>
        <taxon>Tracheophyta</taxon>
        <taxon>Spermatophyta</taxon>
        <taxon>Magnoliopsida</taxon>
        <taxon>eudicotyledons</taxon>
        <taxon>Gunneridae</taxon>
        <taxon>Pentapetalae</taxon>
        <taxon>rosids</taxon>
        <taxon>malvids</taxon>
        <taxon>Myrtales</taxon>
        <taxon>Lythraceae</taxon>
        <taxon>Trapa</taxon>
    </lineage>
</organism>
<reference evidence="1 2" key="1">
    <citation type="journal article" date="2023" name="Hortic Res">
        <title>Pangenome of water caltrop reveals structural variations and asymmetric subgenome divergence after allopolyploidization.</title>
        <authorList>
            <person name="Zhang X."/>
            <person name="Chen Y."/>
            <person name="Wang L."/>
            <person name="Yuan Y."/>
            <person name="Fang M."/>
            <person name="Shi L."/>
            <person name="Lu R."/>
            <person name="Comes H.P."/>
            <person name="Ma Y."/>
            <person name="Chen Y."/>
            <person name="Huang G."/>
            <person name="Zhou Y."/>
            <person name="Zheng Z."/>
            <person name="Qiu Y."/>
        </authorList>
    </citation>
    <scope>NUCLEOTIDE SEQUENCE [LARGE SCALE GENOMIC DNA]</scope>
    <source>
        <tissue evidence="1">Roots</tissue>
    </source>
</reference>
<name>A0AAN7KCW5_9MYRT</name>
<evidence type="ECO:0000313" key="1">
    <source>
        <dbReference type="EMBL" id="KAK4761557.1"/>
    </source>
</evidence>
<dbReference type="AlphaFoldDB" id="A0AAN7KCW5"/>
<sequence length="84" mass="9011">MDVFIREEYIQRRRMEKRAAAALARKKAGATDAPADTDTIKANANAEREKAPQTSGLLRGDSTGGFFQQAAVSGESVVFGCFSA</sequence>
<proteinExistence type="predicted"/>
<dbReference type="EMBL" id="JAXIOK010000009">
    <property type="protein sequence ID" value="KAK4761557.1"/>
    <property type="molecule type" value="Genomic_DNA"/>
</dbReference>